<proteinExistence type="predicted"/>
<keyword evidence="2" id="KW-1185">Reference proteome</keyword>
<dbReference type="eggNOG" id="ENOG50336J2">
    <property type="taxonomic scope" value="Bacteria"/>
</dbReference>
<sequence length="171" mass="20215">MLFFNRIVKPIFLAEYDAVEVRQYAQMKTEKLQRLIQGLLQIGADVLVACDIDFHPCVTSKKHYIKHRFRLVSDARIVVVIQEIESWYLAGLTNYSSEKLKVRRFPSTDQITKEAFAELKPKNCSRISFMLSILKRYSMRTAIKKNRSFAYFFHKHLEPAIFLSREKIIRH</sequence>
<evidence type="ECO:0000313" key="1">
    <source>
        <dbReference type="EMBL" id="ACF14719.1"/>
    </source>
</evidence>
<protein>
    <submittedName>
        <fullName evidence="1">Uncharacterized protein</fullName>
    </submittedName>
</protein>
<accession>B3QWF9</accession>
<dbReference type="HOGENOM" id="CLU_1507388_0_0_10"/>
<gene>
    <name evidence="1" type="ordered locus">Ctha_2268</name>
</gene>
<name>B3QWF9_CHLT3</name>
<dbReference type="Proteomes" id="UP000001208">
    <property type="component" value="Chromosome"/>
</dbReference>
<evidence type="ECO:0000313" key="2">
    <source>
        <dbReference type="Proteomes" id="UP000001208"/>
    </source>
</evidence>
<organism evidence="1 2">
    <name type="scientific">Chloroherpeton thalassium (strain ATCC 35110 / GB-78)</name>
    <dbReference type="NCBI Taxonomy" id="517418"/>
    <lineage>
        <taxon>Bacteria</taxon>
        <taxon>Pseudomonadati</taxon>
        <taxon>Chlorobiota</taxon>
        <taxon>Chlorobiia</taxon>
        <taxon>Chlorobiales</taxon>
        <taxon>Chloroherpetonaceae</taxon>
        <taxon>Chloroherpeton</taxon>
    </lineage>
</organism>
<dbReference type="KEGG" id="cts:Ctha_2268"/>
<dbReference type="EMBL" id="CP001100">
    <property type="protein sequence ID" value="ACF14719.1"/>
    <property type="molecule type" value="Genomic_DNA"/>
</dbReference>
<reference evidence="1 2" key="1">
    <citation type="submission" date="2008-06" db="EMBL/GenBank/DDBJ databases">
        <title>Complete sequence of Chloroherpeton thalassium ATCC 35110.</title>
        <authorList>
            <consortium name="US DOE Joint Genome Institute"/>
            <person name="Lucas S."/>
            <person name="Copeland A."/>
            <person name="Lapidus A."/>
            <person name="Glavina del Rio T."/>
            <person name="Dalin E."/>
            <person name="Tice H."/>
            <person name="Bruce D."/>
            <person name="Goodwin L."/>
            <person name="Pitluck S."/>
            <person name="Schmutz J."/>
            <person name="Larimer F."/>
            <person name="Land M."/>
            <person name="Hauser L."/>
            <person name="Kyrpides N."/>
            <person name="Mikhailova N."/>
            <person name="Liu Z."/>
            <person name="Li T."/>
            <person name="Zhao F."/>
            <person name="Overmann J."/>
            <person name="Bryant D.A."/>
            <person name="Richardson P."/>
        </authorList>
    </citation>
    <scope>NUCLEOTIDE SEQUENCE [LARGE SCALE GENOMIC DNA]</scope>
    <source>
        <strain evidence="2">ATCC 35110 / GB-78</strain>
    </source>
</reference>
<dbReference type="STRING" id="517418.Ctha_2268"/>
<dbReference type="AlphaFoldDB" id="B3QWF9"/>